<sequence>MKAAIVVFPGTNRERDMAIALRGVTGQAPAMVWHREAALPAGTDLVVLPGGFSYGDYLRCGAMAAHAPIMAAIREFAAKGGHILGVCNGFQILTEAQLLPGALLRNAALRFLSQDCFLRVERNDTPFTRHWAKGDVFRPPMAHGDGNYIASADTIRMLEDTDRVAFRYVAGDGRVDEGDPQLNPNGSMNAIAGVFSENLRICGMMPHPEDLVDPLMGGEDGKPLFTGLVEALVG</sequence>
<evidence type="ECO:0000256" key="6">
    <source>
        <dbReference type="ARBA" id="ARBA00022840"/>
    </source>
</evidence>
<evidence type="ECO:0000256" key="8">
    <source>
        <dbReference type="HAMAP-Rule" id="MF_00421"/>
    </source>
</evidence>
<feature type="active site" description="Nucleophile" evidence="8">
    <location>
        <position position="87"/>
    </location>
</feature>
<evidence type="ECO:0000256" key="7">
    <source>
        <dbReference type="ARBA" id="ARBA00022962"/>
    </source>
</evidence>
<dbReference type="PANTHER" id="PTHR47552">
    <property type="entry name" value="PHOSPHORIBOSYLFORMYLGLYCINAMIDINE SYNTHASE SUBUNIT PURQ"/>
    <property type="match status" value="1"/>
</dbReference>
<dbReference type="SUPFAM" id="SSF52317">
    <property type="entry name" value="Class I glutamine amidotransferase-like"/>
    <property type="match status" value="1"/>
</dbReference>
<dbReference type="NCBIfam" id="TIGR01737">
    <property type="entry name" value="FGAM_synth_I"/>
    <property type="match status" value="1"/>
</dbReference>
<evidence type="ECO:0000256" key="3">
    <source>
        <dbReference type="ARBA" id="ARBA00022741"/>
    </source>
</evidence>
<comment type="catalytic activity">
    <reaction evidence="8">
        <text>N(2)-formyl-N(1)-(5-phospho-beta-D-ribosyl)glycinamide + L-glutamine + ATP + H2O = 2-formamido-N(1)-(5-O-phospho-beta-D-ribosyl)acetamidine + L-glutamate + ADP + phosphate + H(+)</text>
        <dbReference type="Rhea" id="RHEA:17129"/>
        <dbReference type="ChEBI" id="CHEBI:15377"/>
        <dbReference type="ChEBI" id="CHEBI:15378"/>
        <dbReference type="ChEBI" id="CHEBI:29985"/>
        <dbReference type="ChEBI" id="CHEBI:30616"/>
        <dbReference type="ChEBI" id="CHEBI:43474"/>
        <dbReference type="ChEBI" id="CHEBI:58359"/>
        <dbReference type="ChEBI" id="CHEBI:147286"/>
        <dbReference type="ChEBI" id="CHEBI:147287"/>
        <dbReference type="ChEBI" id="CHEBI:456216"/>
        <dbReference type="EC" id="6.3.5.3"/>
    </reaction>
</comment>
<evidence type="ECO:0000313" key="10">
    <source>
        <dbReference type="Proteomes" id="UP000032675"/>
    </source>
</evidence>
<keyword evidence="2 8" id="KW-0436">Ligase</keyword>
<evidence type="ECO:0000313" key="9">
    <source>
        <dbReference type="EMBL" id="GAN95387.1"/>
    </source>
</evidence>
<evidence type="ECO:0000256" key="4">
    <source>
        <dbReference type="ARBA" id="ARBA00022755"/>
    </source>
</evidence>
<organism evidence="9 10">
    <name type="scientific">Komagataeibacter europaeus NBRC 3261</name>
    <dbReference type="NCBI Taxonomy" id="1234669"/>
    <lineage>
        <taxon>Bacteria</taxon>
        <taxon>Pseudomonadati</taxon>
        <taxon>Pseudomonadota</taxon>
        <taxon>Alphaproteobacteria</taxon>
        <taxon>Acetobacterales</taxon>
        <taxon>Acetobacteraceae</taxon>
        <taxon>Komagataeibacter</taxon>
    </lineage>
</organism>
<evidence type="ECO:0000256" key="1">
    <source>
        <dbReference type="ARBA" id="ARBA00022490"/>
    </source>
</evidence>
<dbReference type="CDD" id="cd01740">
    <property type="entry name" value="GATase1_FGAR_AT"/>
    <property type="match status" value="1"/>
</dbReference>
<reference evidence="9 10" key="1">
    <citation type="submission" date="2012-11" db="EMBL/GenBank/DDBJ databases">
        <title>Whole genome sequence of Gluconacetobacter europaeus NBRC3261.</title>
        <authorList>
            <person name="Azuma Y."/>
            <person name="Higashiura N."/>
            <person name="Hirakawa H."/>
            <person name="Matsushita K."/>
        </authorList>
    </citation>
    <scope>NUCLEOTIDE SEQUENCE [LARGE SCALE GENOMIC DNA]</scope>
    <source>
        <strain evidence="9 10">NBRC 3261</strain>
    </source>
</reference>
<dbReference type="InterPro" id="IPR029062">
    <property type="entry name" value="Class_I_gatase-like"/>
</dbReference>
<feature type="active site" evidence="8">
    <location>
        <position position="207"/>
    </location>
</feature>
<comment type="function">
    <text evidence="8">Part of the phosphoribosylformylglycinamidine synthase complex involved in the purines biosynthetic pathway. Catalyzes the ATP-dependent conversion of formylglycinamide ribonucleotide (FGAR) and glutamine to yield formylglycinamidine ribonucleotide (FGAM) and glutamate. The FGAM synthase complex is composed of three subunits. PurQ produces an ammonia molecule by converting glutamine to glutamate. PurL transfers the ammonia molecule to FGAR to form FGAM in an ATP-dependent manner. PurS interacts with PurQ and PurL and is thought to assist in the transfer of the ammonia molecule from PurQ to PurL.</text>
</comment>
<dbReference type="PANTHER" id="PTHR47552:SF1">
    <property type="entry name" value="PHOSPHORIBOSYLFORMYLGLYCINAMIDINE SYNTHASE SUBUNIT PURQ"/>
    <property type="match status" value="1"/>
</dbReference>
<comment type="subunit">
    <text evidence="8">Part of the FGAM synthase complex composed of 1 PurL, 1 PurQ and 2 PurS subunits.</text>
</comment>
<dbReference type="EMBL" id="BANI01000020">
    <property type="protein sequence ID" value="GAN95387.1"/>
    <property type="molecule type" value="Genomic_DNA"/>
</dbReference>
<keyword evidence="3 8" id="KW-0547">Nucleotide-binding</keyword>
<gene>
    <name evidence="8" type="primary">purQ</name>
    <name evidence="9" type="ORF">Geu3261_0020_050</name>
</gene>
<dbReference type="HAMAP" id="MF_00421">
    <property type="entry name" value="PurQ"/>
    <property type="match status" value="1"/>
</dbReference>
<evidence type="ECO:0000256" key="5">
    <source>
        <dbReference type="ARBA" id="ARBA00022801"/>
    </source>
</evidence>
<dbReference type="SMART" id="SM01211">
    <property type="entry name" value="GATase_5"/>
    <property type="match status" value="1"/>
</dbReference>
<dbReference type="InterPro" id="IPR010075">
    <property type="entry name" value="PRibForGlyAmidine_synth_PurQ"/>
</dbReference>
<dbReference type="Proteomes" id="UP000032675">
    <property type="component" value="Unassembled WGS sequence"/>
</dbReference>
<keyword evidence="7 8" id="KW-0315">Glutamine amidotransferase</keyword>
<keyword evidence="5 8" id="KW-0378">Hydrolase</keyword>
<dbReference type="UniPathway" id="UPA00074">
    <property type="reaction ID" value="UER00128"/>
</dbReference>
<dbReference type="GO" id="GO:0006189">
    <property type="term" value="P:'de novo' IMP biosynthetic process"/>
    <property type="evidence" value="ECO:0007669"/>
    <property type="project" value="UniProtKB-UniRule"/>
</dbReference>
<evidence type="ECO:0000256" key="2">
    <source>
        <dbReference type="ARBA" id="ARBA00022598"/>
    </source>
</evidence>
<dbReference type="Pfam" id="PF13507">
    <property type="entry name" value="GATase_5"/>
    <property type="match status" value="1"/>
</dbReference>
<comment type="caution">
    <text evidence="9">The sequence shown here is derived from an EMBL/GenBank/DDBJ whole genome shotgun (WGS) entry which is preliminary data.</text>
</comment>
<keyword evidence="6 8" id="KW-0067">ATP-binding</keyword>
<dbReference type="GO" id="GO:0005737">
    <property type="term" value="C:cytoplasm"/>
    <property type="evidence" value="ECO:0007669"/>
    <property type="project" value="UniProtKB-SubCell"/>
</dbReference>
<feature type="active site" evidence="8">
    <location>
        <position position="209"/>
    </location>
</feature>
<keyword evidence="1 8" id="KW-0963">Cytoplasm</keyword>
<protein>
    <recommendedName>
        <fullName evidence="8">Phosphoribosylformylglycinamidine synthase subunit PurQ</fullName>
        <shortName evidence="8">FGAM synthase</shortName>
        <ecNumber evidence="8">6.3.5.3</ecNumber>
    </recommendedName>
    <alternativeName>
        <fullName evidence="8">Formylglycinamide ribonucleotide amidotransferase subunit I</fullName>
        <shortName evidence="8">FGAR amidotransferase I</shortName>
        <shortName evidence="8">FGAR-AT I</shortName>
    </alternativeName>
    <alternativeName>
        <fullName evidence="8">Glutaminase PurQ</fullName>
        <ecNumber evidence="8">3.5.1.2</ecNumber>
    </alternativeName>
    <alternativeName>
        <fullName evidence="8">Phosphoribosylformylglycinamidine synthase subunit I</fullName>
    </alternativeName>
</protein>
<dbReference type="NCBIfam" id="NF002957">
    <property type="entry name" value="PRK03619.1"/>
    <property type="match status" value="1"/>
</dbReference>
<keyword evidence="4 8" id="KW-0658">Purine biosynthesis</keyword>
<dbReference type="Gene3D" id="3.40.50.880">
    <property type="match status" value="1"/>
</dbReference>
<dbReference type="EC" id="6.3.5.3" evidence="8"/>
<proteinExistence type="inferred from homology"/>
<dbReference type="PROSITE" id="PS51273">
    <property type="entry name" value="GATASE_TYPE_1"/>
    <property type="match status" value="1"/>
</dbReference>
<comment type="catalytic activity">
    <reaction evidence="8">
        <text>L-glutamine + H2O = L-glutamate + NH4(+)</text>
        <dbReference type="Rhea" id="RHEA:15889"/>
        <dbReference type="ChEBI" id="CHEBI:15377"/>
        <dbReference type="ChEBI" id="CHEBI:28938"/>
        <dbReference type="ChEBI" id="CHEBI:29985"/>
        <dbReference type="ChEBI" id="CHEBI:58359"/>
        <dbReference type="EC" id="3.5.1.2"/>
    </reaction>
</comment>
<comment type="subcellular location">
    <subcellularLocation>
        <location evidence="8">Cytoplasm</location>
    </subcellularLocation>
</comment>
<name>A0A0D6PVN9_KOMEU</name>
<dbReference type="PIRSF" id="PIRSF001586">
    <property type="entry name" value="FGAM_synth_I"/>
    <property type="match status" value="1"/>
</dbReference>
<dbReference type="AlphaFoldDB" id="A0A0D6PVN9"/>
<dbReference type="GO" id="GO:0004359">
    <property type="term" value="F:glutaminase activity"/>
    <property type="evidence" value="ECO:0007669"/>
    <property type="project" value="UniProtKB-EC"/>
</dbReference>
<comment type="pathway">
    <text evidence="8">Purine metabolism; IMP biosynthesis via de novo pathway; 5-amino-1-(5-phospho-D-ribosyl)imidazole from N(2)-formyl-N(1)-(5-phospho-D-ribosyl)glycinamide: step 1/2.</text>
</comment>
<dbReference type="RefSeq" id="WP_048849860.1">
    <property type="nucleotide sequence ID" value="NZ_BANI01000020.1"/>
</dbReference>
<accession>A0A0D6PVN9</accession>
<dbReference type="EC" id="3.5.1.2" evidence="8"/>
<dbReference type="GO" id="GO:0005524">
    <property type="term" value="F:ATP binding"/>
    <property type="evidence" value="ECO:0007669"/>
    <property type="project" value="UniProtKB-KW"/>
</dbReference>
<dbReference type="GO" id="GO:0004642">
    <property type="term" value="F:phosphoribosylformylglycinamidine synthase activity"/>
    <property type="evidence" value="ECO:0007669"/>
    <property type="project" value="UniProtKB-UniRule"/>
</dbReference>